<accession>B0MYY7</accession>
<evidence type="ECO:0000313" key="1">
    <source>
        <dbReference type="EMBL" id="EDS02823.1"/>
    </source>
</evidence>
<sequence>MQADLLKGYPERGICFRRNEFFARGLCNLVKGIAERELRYLFLLRFEGEPLV</sequence>
<dbReference type="EMBL" id="ABFK02000020">
    <property type="protein sequence ID" value="EDS02823.1"/>
    <property type="molecule type" value="Genomic_DNA"/>
</dbReference>
<comment type="caution">
    <text evidence="1">The sequence shown here is derived from an EMBL/GenBank/DDBJ whole genome shotgun (WGS) entry which is preliminary data.</text>
</comment>
<evidence type="ECO:0000313" key="2">
    <source>
        <dbReference type="Proteomes" id="UP000005819"/>
    </source>
</evidence>
<dbReference type="Proteomes" id="UP000005819">
    <property type="component" value="Unassembled WGS sequence"/>
</dbReference>
<name>B0MYY7_9BACT</name>
<gene>
    <name evidence="1" type="ORF">ALIPUT_02356</name>
</gene>
<protein>
    <submittedName>
        <fullName evidence="1">Uncharacterized protein</fullName>
    </submittedName>
</protein>
<reference evidence="1" key="2">
    <citation type="submission" date="2013-09" db="EMBL/GenBank/DDBJ databases">
        <title>Draft genome sequence of Alistipes putredinis (DSM 17216).</title>
        <authorList>
            <person name="Sudarsanam P."/>
            <person name="Ley R."/>
            <person name="Guruge J."/>
            <person name="Turnbaugh P.J."/>
            <person name="Mahowald M."/>
            <person name="Liep D."/>
            <person name="Gordon J."/>
        </authorList>
    </citation>
    <scope>NUCLEOTIDE SEQUENCE</scope>
    <source>
        <strain evidence="1">DSM 17216</strain>
    </source>
</reference>
<proteinExistence type="predicted"/>
<dbReference type="HOGENOM" id="CLU_3076033_0_0_10"/>
<organism evidence="1 2">
    <name type="scientific">Alistipes putredinis DSM 17216</name>
    <dbReference type="NCBI Taxonomy" id="445970"/>
    <lineage>
        <taxon>Bacteria</taxon>
        <taxon>Pseudomonadati</taxon>
        <taxon>Bacteroidota</taxon>
        <taxon>Bacteroidia</taxon>
        <taxon>Bacteroidales</taxon>
        <taxon>Rikenellaceae</taxon>
        <taxon>Alistipes</taxon>
    </lineage>
</organism>
<keyword evidence="2" id="KW-1185">Reference proteome</keyword>
<dbReference type="AlphaFoldDB" id="B0MYY7"/>
<reference evidence="1" key="1">
    <citation type="submission" date="2007-10" db="EMBL/GenBank/DDBJ databases">
        <authorList>
            <person name="Fulton L."/>
            <person name="Clifton S."/>
            <person name="Fulton B."/>
            <person name="Xu J."/>
            <person name="Minx P."/>
            <person name="Pepin K.H."/>
            <person name="Johnson M."/>
            <person name="Thiruvilangam P."/>
            <person name="Bhonagiri V."/>
            <person name="Nash W.E."/>
            <person name="Mardis E.R."/>
            <person name="Wilson R.K."/>
        </authorList>
    </citation>
    <scope>NUCLEOTIDE SEQUENCE [LARGE SCALE GENOMIC DNA]</scope>
    <source>
        <strain evidence="1">DSM 17216</strain>
    </source>
</reference>